<dbReference type="GeneID" id="27700562"/>
<protein>
    <submittedName>
        <fullName evidence="2">Uncharacterized protein</fullName>
    </submittedName>
</protein>
<name>A0A0D2ENW3_CLAB1</name>
<dbReference type="AlphaFoldDB" id="A0A0D2ENW3"/>
<dbReference type="VEuPathDB" id="FungiDB:Z519_07634"/>
<dbReference type="RefSeq" id="XP_016618335.1">
    <property type="nucleotide sequence ID" value="XM_016765366.1"/>
</dbReference>
<dbReference type="EMBL" id="KN846990">
    <property type="protein sequence ID" value="KIW91666.1"/>
    <property type="molecule type" value="Genomic_DNA"/>
</dbReference>
<organism evidence="2 3">
    <name type="scientific">Cladophialophora bantiana (strain ATCC 10958 / CBS 173.52 / CDC B-1940 / NIH 8579)</name>
    <name type="common">Xylohypha bantiana</name>
    <dbReference type="NCBI Taxonomy" id="1442370"/>
    <lineage>
        <taxon>Eukaryota</taxon>
        <taxon>Fungi</taxon>
        <taxon>Dikarya</taxon>
        <taxon>Ascomycota</taxon>
        <taxon>Pezizomycotina</taxon>
        <taxon>Eurotiomycetes</taxon>
        <taxon>Chaetothyriomycetidae</taxon>
        <taxon>Chaetothyriales</taxon>
        <taxon>Herpotrichiellaceae</taxon>
        <taxon>Cladophialophora</taxon>
    </lineage>
</organism>
<reference evidence="2" key="1">
    <citation type="submission" date="2015-01" db="EMBL/GenBank/DDBJ databases">
        <title>The Genome Sequence of Cladophialophora bantiana CBS 173.52.</title>
        <authorList>
            <consortium name="The Broad Institute Genomics Platform"/>
            <person name="Cuomo C."/>
            <person name="de Hoog S."/>
            <person name="Gorbushina A."/>
            <person name="Stielow B."/>
            <person name="Teixiera M."/>
            <person name="Abouelleil A."/>
            <person name="Chapman S.B."/>
            <person name="Priest M."/>
            <person name="Young S.K."/>
            <person name="Wortman J."/>
            <person name="Nusbaum C."/>
            <person name="Birren B."/>
        </authorList>
    </citation>
    <scope>NUCLEOTIDE SEQUENCE [LARGE SCALE GENOMIC DNA]</scope>
    <source>
        <strain evidence="2">CBS 173.52</strain>
    </source>
</reference>
<evidence type="ECO:0000313" key="2">
    <source>
        <dbReference type="EMBL" id="KIW91666.1"/>
    </source>
</evidence>
<dbReference type="Proteomes" id="UP000053789">
    <property type="component" value="Unassembled WGS sequence"/>
</dbReference>
<feature type="region of interest" description="Disordered" evidence="1">
    <location>
        <begin position="87"/>
        <end position="108"/>
    </location>
</feature>
<accession>A0A0D2ENW3</accession>
<proteinExistence type="predicted"/>
<sequence>MATQPYHNGDPPRRSFHAVTLLLLHQMNTSTPNHQSSCSVGMTPVFYRSSSVAQLPSCYVGPCLDNLHNVSPEVVHRPWIFSDWSDSMQQGSQGADSPLHGMIVPTISPSLRGKTTGVRFQETGEDGRVQ</sequence>
<evidence type="ECO:0000256" key="1">
    <source>
        <dbReference type="SAM" id="MobiDB-lite"/>
    </source>
</evidence>
<evidence type="ECO:0000313" key="3">
    <source>
        <dbReference type="Proteomes" id="UP000053789"/>
    </source>
</evidence>
<dbReference type="HOGENOM" id="CLU_1937922_0_0_1"/>
<gene>
    <name evidence="2" type="ORF">Z519_07634</name>
</gene>
<keyword evidence="3" id="KW-1185">Reference proteome</keyword>